<name>A0AAD9K3V0_9ANNE</name>
<keyword evidence="3" id="KW-1185">Reference proteome</keyword>
<gene>
    <name evidence="2" type="ORF">LSH36_63g02020</name>
</gene>
<feature type="coiled-coil region" evidence="1">
    <location>
        <begin position="129"/>
        <end position="156"/>
    </location>
</feature>
<proteinExistence type="predicted"/>
<reference evidence="2" key="1">
    <citation type="journal article" date="2023" name="Mol. Biol. Evol.">
        <title>Third-Generation Sequencing Reveals the Adaptive Role of the Epigenome in Three Deep-Sea Polychaetes.</title>
        <authorList>
            <person name="Perez M."/>
            <person name="Aroh O."/>
            <person name="Sun Y."/>
            <person name="Lan Y."/>
            <person name="Juniper S.K."/>
            <person name="Young C.R."/>
            <person name="Angers B."/>
            <person name="Qian P.Y."/>
        </authorList>
    </citation>
    <scope>NUCLEOTIDE SEQUENCE</scope>
    <source>
        <strain evidence="2">P08H-3</strain>
    </source>
</reference>
<comment type="caution">
    <text evidence="2">The sequence shown here is derived from an EMBL/GenBank/DDBJ whole genome shotgun (WGS) entry which is preliminary data.</text>
</comment>
<accession>A0AAD9K3V0</accession>
<sequence>MAGRLCVVIRASAVRQKRAAPDACPGLLGFGDACAATVLHPGKEDFVRSSPVINLLSSSLGNKALFRSSGRPRPVRDDLSGLEALLYPFKATKRVSGALIKLPPPTSLFIRIPPPYTVNRPAINCNLSTVDAEARRNQLMKDMAQLRLQAEVSQLEGTLQSHDQVNLPPYLVPDATALLIDHLDVLKKESSGARDCIRWRFVQIVDCAKYLSQQSSDCDPHGMICILTRCFLFVTTSYDYRRITSTVWSSIFGF</sequence>
<dbReference type="Proteomes" id="UP001208570">
    <property type="component" value="Unassembled WGS sequence"/>
</dbReference>
<evidence type="ECO:0000313" key="2">
    <source>
        <dbReference type="EMBL" id="KAK2164434.1"/>
    </source>
</evidence>
<dbReference type="EMBL" id="JAODUP010000063">
    <property type="protein sequence ID" value="KAK2164434.1"/>
    <property type="molecule type" value="Genomic_DNA"/>
</dbReference>
<evidence type="ECO:0000313" key="3">
    <source>
        <dbReference type="Proteomes" id="UP001208570"/>
    </source>
</evidence>
<protein>
    <submittedName>
        <fullName evidence="2">Uncharacterized protein</fullName>
    </submittedName>
</protein>
<evidence type="ECO:0000256" key="1">
    <source>
        <dbReference type="SAM" id="Coils"/>
    </source>
</evidence>
<keyword evidence="1" id="KW-0175">Coiled coil</keyword>
<dbReference type="AlphaFoldDB" id="A0AAD9K3V0"/>
<organism evidence="2 3">
    <name type="scientific">Paralvinella palmiformis</name>
    <dbReference type="NCBI Taxonomy" id="53620"/>
    <lineage>
        <taxon>Eukaryota</taxon>
        <taxon>Metazoa</taxon>
        <taxon>Spiralia</taxon>
        <taxon>Lophotrochozoa</taxon>
        <taxon>Annelida</taxon>
        <taxon>Polychaeta</taxon>
        <taxon>Sedentaria</taxon>
        <taxon>Canalipalpata</taxon>
        <taxon>Terebellida</taxon>
        <taxon>Terebelliformia</taxon>
        <taxon>Alvinellidae</taxon>
        <taxon>Paralvinella</taxon>
    </lineage>
</organism>